<organism evidence="2 3">
    <name type="scientific">Nocardioides marmotae</name>
    <dbReference type="NCBI Taxonomy" id="2663857"/>
    <lineage>
        <taxon>Bacteria</taxon>
        <taxon>Bacillati</taxon>
        <taxon>Actinomycetota</taxon>
        <taxon>Actinomycetes</taxon>
        <taxon>Propionibacteriales</taxon>
        <taxon>Nocardioidaceae</taxon>
        <taxon>Nocardioides</taxon>
    </lineage>
</organism>
<evidence type="ECO:0000256" key="1">
    <source>
        <dbReference type="SAM" id="MobiDB-lite"/>
    </source>
</evidence>
<accession>A0A6I3J7Q7</accession>
<name>A0A6I3J7Q7_9ACTN</name>
<proteinExistence type="predicted"/>
<dbReference type="EMBL" id="WLCI01000003">
    <property type="protein sequence ID" value="MTB94169.1"/>
    <property type="molecule type" value="Genomic_DNA"/>
</dbReference>
<keyword evidence="3" id="KW-1185">Reference proteome</keyword>
<dbReference type="Proteomes" id="UP000433406">
    <property type="component" value="Unassembled WGS sequence"/>
</dbReference>
<feature type="compositionally biased region" description="Basic and acidic residues" evidence="1">
    <location>
        <begin position="105"/>
        <end position="123"/>
    </location>
</feature>
<gene>
    <name evidence="2" type="ORF">GGQ22_03650</name>
</gene>
<feature type="region of interest" description="Disordered" evidence="1">
    <location>
        <begin position="78"/>
        <end position="150"/>
    </location>
</feature>
<evidence type="ECO:0000313" key="2">
    <source>
        <dbReference type="EMBL" id="MTB94169.1"/>
    </source>
</evidence>
<sequence>MSKHVKHVPKHRGSAEPRLSRAPRQALRTTALLSGVAVATTGAAIASGVVHEPPAVSATVTAATGDVASVADARLTGATTTDVRTDPADRTDAADSADRGGLGDLGDRAEPASRSSDRREQADPAKQATLTQGMGRGATQAITRSQDLSEADPRDIARAMLPEFGFGADQFSCLDSLWVSESDWRIDADNPTSSAYGIPQALTQLHDLPADYMTSAASQIRWGLGYIRDAYGSPCNAWSFKQGHNWY</sequence>
<dbReference type="AlphaFoldDB" id="A0A6I3J7Q7"/>
<protein>
    <submittedName>
        <fullName evidence="2">Lytic transglycosylase domain-containing protein</fullName>
    </submittedName>
</protein>
<evidence type="ECO:0000313" key="3">
    <source>
        <dbReference type="Proteomes" id="UP000433406"/>
    </source>
</evidence>
<comment type="caution">
    <text evidence="2">The sequence shown here is derived from an EMBL/GenBank/DDBJ whole genome shotgun (WGS) entry which is preliminary data.</text>
</comment>
<reference evidence="2 3" key="1">
    <citation type="submission" date="2019-10" db="EMBL/GenBank/DDBJ databases">
        <title>Nocardioides novel species isolated from the excrement of Marmot.</title>
        <authorList>
            <person name="Zhang G."/>
        </authorList>
    </citation>
    <scope>NUCLEOTIDE SEQUENCE [LARGE SCALE GENOMIC DNA]</scope>
    <source>
        <strain evidence="3">zg-579</strain>
    </source>
</reference>
<feature type="region of interest" description="Disordered" evidence="1">
    <location>
        <begin position="1"/>
        <end position="24"/>
    </location>
</feature>
<feature type="compositionally biased region" description="Basic and acidic residues" evidence="1">
    <location>
        <begin position="83"/>
        <end position="98"/>
    </location>
</feature>
<feature type="compositionally biased region" description="Basic residues" evidence="1">
    <location>
        <begin position="1"/>
        <end position="12"/>
    </location>
</feature>